<dbReference type="Pfam" id="PF00098">
    <property type="entry name" value="zf-CCHC"/>
    <property type="match status" value="1"/>
</dbReference>
<keyword evidence="1" id="KW-0862">Zinc</keyword>
<sequence>NGGGGVRKCATKQDKVAEKQYLKRLTVKIQLMGQKPVTPLEVMRTIRLLCGGIMACRRTGAQAYEVTLSTDTGKQNILNGFEIDSVPVEVTELCREEVMVSFLQLPVYIPDAEIAAKLEQWGVTLVSPIRRRMWPGTNVADGTRLVRVRFDGPVKSLPYSTKFETATGPQYFRVIHNYQKRVCRLCREEDHEMKDCPKFKCFRCNQQGHYAKSCQAAVKECICLESEDEEESQGHVSEKEGEGTREFSRRQVVKGVLKQSRIDLCLISHDLVKNIRSPTYTQNLWSDHSTFSCFLGEGVKRYGGLWCFNASLVQDMVFVEKMKTFLTNVKHELFLINDINGWWDDLKQRIKKKCIYYCKDKRWRENLFEKQLMVALNDECRFLDSNN</sequence>
<dbReference type="GeneTree" id="ENSGT01100000263588"/>
<dbReference type="SMART" id="SM00343">
    <property type="entry name" value="ZnF_C2HC"/>
    <property type="match status" value="2"/>
</dbReference>
<dbReference type="InterPro" id="IPR001878">
    <property type="entry name" value="Znf_CCHC"/>
</dbReference>
<dbReference type="GO" id="GO:0003723">
    <property type="term" value="F:RNA binding"/>
    <property type="evidence" value="ECO:0007669"/>
    <property type="project" value="InterPro"/>
</dbReference>
<organism evidence="3 4">
    <name type="scientific">Sander lucioperca</name>
    <name type="common">Pike-perch</name>
    <name type="synonym">Perca lucioperca</name>
    <dbReference type="NCBI Taxonomy" id="283035"/>
    <lineage>
        <taxon>Eukaryota</taxon>
        <taxon>Metazoa</taxon>
        <taxon>Chordata</taxon>
        <taxon>Craniata</taxon>
        <taxon>Vertebrata</taxon>
        <taxon>Euteleostomi</taxon>
        <taxon>Actinopterygii</taxon>
        <taxon>Neopterygii</taxon>
        <taxon>Teleostei</taxon>
        <taxon>Neoteleostei</taxon>
        <taxon>Acanthomorphata</taxon>
        <taxon>Eupercaria</taxon>
        <taxon>Perciformes</taxon>
        <taxon>Percoidei</taxon>
        <taxon>Percidae</taxon>
        <taxon>Luciopercinae</taxon>
        <taxon>Sander</taxon>
    </lineage>
</organism>
<dbReference type="GO" id="GO:0003690">
    <property type="term" value="F:double-stranded DNA binding"/>
    <property type="evidence" value="ECO:0007669"/>
    <property type="project" value="InterPro"/>
</dbReference>
<dbReference type="PANTHER" id="PTHR22639:SF3">
    <property type="entry name" value="ZINC FINGER CCHC DOMAIN-CONTAINING PROTEIN 3"/>
    <property type="match status" value="1"/>
</dbReference>
<dbReference type="InterPro" id="IPR036875">
    <property type="entry name" value="Znf_CCHC_sf"/>
</dbReference>
<evidence type="ECO:0000313" key="4">
    <source>
        <dbReference type="Proteomes" id="UP000694568"/>
    </source>
</evidence>
<feature type="domain" description="CCHC-type" evidence="2">
    <location>
        <begin position="200"/>
        <end position="214"/>
    </location>
</feature>
<evidence type="ECO:0000256" key="1">
    <source>
        <dbReference type="PROSITE-ProRule" id="PRU00047"/>
    </source>
</evidence>
<dbReference type="InterPro" id="IPR042509">
    <property type="entry name" value="ZCCHC3"/>
</dbReference>
<name>A0A8C9ZTV3_SANLU</name>
<protein>
    <recommendedName>
        <fullName evidence="2">CCHC-type domain-containing protein</fullName>
    </recommendedName>
</protein>
<reference evidence="3" key="1">
    <citation type="submission" date="2025-08" db="UniProtKB">
        <authorList>
            <consortium name="Ensembl"/>
        </authorList>
    </citation>
    <scope>IDENTIFICATION</scope>
</reference>
<proteinExistence type="predicted"/>
<keyword evidence="1" id="KW-0479">Metal-binding</keyword>
<dbReference type="SUPFAM" id="SSF57756">
    <property type="entry name" value="Retrovirus zinc finger-like domains"/>
    <property type="match status" value="1"/>
</dbReference>
<dbReference type="GO" id="GO:0002218">
    <property type="term" value="P:activation of innate immune response"/>
    <property type="evidence" value="ECO:0007669"/>
    <property type="project" value="InterPro"/>
</dbReference>
<dbReference type="Proteomes" id="UP000694568">
    <property type="component" value="Unplaced"/>
</dbReference>
<dbReference type="Ensembl" id="ENSSLUT00000043872.1">
    <property type="protein sequence ID" value="ENSSLUP00000042518.1"/>
    <property type="gene ID" value="ENSSLUG00000018885.1"/>
</dbReference>
<dbReference type="PROSITE" id="PS50158">
    <property type="entry name" value="ZF_CCHC"/>
    <property type="match status" value="1"/>
</dbReference>
<dbReference type="AlphaFoldDB" id="A0A8C9ZTV3"/>
<dbReference type="Gene3D" id="4.10.60.10">
    <property type="entry name" value="Zinc finger, CCHC-type"/>
    <property type="match status" value="1"/>
</dbReference>
<dbReference type="PANTHER" id="PTHR22639">
    <property type="entry name" value="GAG-RELATED PROTEIN"/>
    <property type="match status" value="1"/>
</dbReference>
<keyword evidence="4" id="KW-1185">Reference proteome</keyword>
<dbReference type="GO" id="GO:0008270">
    <property type="term" value="F:zinc ion binding"/>
    <property type="evidence" value="ECO:0007669"/>
    <property type="project" value="UniProtKB-KW"/>
</dbReference>
<evidence type="ECO:0000259" key="2">
    <source>
        <dbReference type="PROSITE" id="PS50158"/>
    </source>
</evidence>
<reference evidence="3" key="2">
    <citation type="submission" date="2025-09" db="UniProtKB">
        <authorList>
            <consortium name="Ensembl"/>
        </authorList>
    </citation>
    <scope>IDENTIFICATION</scope>
</reference>
<evidence type="ECO:0000313" key="3">
    <source>
        <dbReference type="Ensembl" id="ENSSLUP00000042518.1"/>
    </source>
</evidence>
<keyword evidence="1" id="KW-0863">Zinc-finger</keyword>
<accession>A0A8C9ZTV3</accession>